<protein>
    <submittedName>
        <fullName evidence="1">Uncharacterized protein</fullName>
    </submittedName>
</protein>
<dbReference type="EMBL" id="VSSQ01074736">
    <property type="protein sequence ID" value="MPN25527.1"/>
    <property type="molecule type" value="Genomic_DNA"/>
</dbReference>
<gene>
    <name evidence="1" type="ORF">SDC9_172939</name>
</gene>
<dbReference type="AlphaFoldDB" id="A0A645GF32"/>
<proteinExistence type="predicted"/>
<comment type="caution">
    <text evidence="1">The sequence shown here is derived from an EMBL/GenBank/DDBJ whole genome shotgun (WGS) entry which is preliminary data.</text>
</comment>
<organism evidence="1">
    <name type="scientific">bioreactor metagenome</name>
    <dbReference type="NCBI Taxonomy" id="1076179"/>
    <lineage>
        <taxon>unclassified sequences</taxon>
        <taxon>metagenomes</taxon>
        <taxon>ecological metagenomes</taxon>
    </lineage>
</organism>
<reference evidence="1" key="1">
    <citation type="submission" date="2019-08" db="EMBL/GenBank/DDBJ databases">
        <authorList>
            <person name="Kucharzyk K."/>
            <person name="Murdoch R.W."/>
            <person name="Higgins S."/>
            <person name="Loffler F."/>
        </authorList>
    </citation>
    <scope>NUCLEOTIDE SEQUENCE</scope>
</reference>
<accession>A0A645GF32</accession>
<sequence length="80" mass="9214">MVRRVVTVVFTILANVLLELKFTFSAGANVELSFLFSRIRSKTIIVLLIEYPRMVRIAATRLELTGIWKMEYNVSMMNTS</sequence>
<evidence type="ECO:0000313" key="1">
    <source>
        <dbReference type="EMBL" id="MPN25527.1"/>
    </source>
</evidence>
<name>A0A645GF32_9ZZZZ</name>